<accession>A0AAU9VKG9</accession>
<gene>
    <name evidence="4" type="ORF">ERYAMS2_01233</name>
    <name evidence="3" type="ORF">ERYAMS_00939</name>
</gene>
<keyword evidence="5" id="KW-1185">Reference proteome</keyword>
<name>A0AAU9VKG9_9FIRM</name>
<dbReference type="EMBL" id="OW659496">
    <property type="protein sequence ID" value="CAH2762469.1"/>
    <property type="molecule type" value="Genomic_DNA"/>
</dbReference>
<evidence type="ECO:0000313" key="5">
    <source>
        <dbReference type="Proteomes" id="UP001154095"/>
    </source>
</evidence>
<dbReference type="NCBIfam" id="NF001220">
    <property type="entry name" value="PRK00194.1"/>
    <property type="match status" value="1"/>
</dbReference>
<reference evidence="4" key="1">
    <citation type="submission" date="2022-04" db="EMBL/GenBank/DDBJ databases">
        <authorList>
            <person name="Forde T."/>
        </authorList>
    </citation>
    <scope>NUCLEOTIDE SEQUENCE</scope>
    <source>
        <strain evidence="4">A18Y016a</strain>
        <strain evidence="3">A18Y020d</strain>
    </source>
</reference>
<organism evidence="4 6">
    <name type="scientific">Erysipelothrix amsterdamensis</name>
    <dbReference type="NCBI Taxonomy" id="2929157"/>
    <lineage>
        <taxon>Bacteria</taxon>
        <taxon>Bacillati</taxon>
        <taxon>Bacillota</taxon>
        <taxon>Erysipelotrichia</taxon>
        <taxon>Erysipelotrichales</taxon>
        <taxon>Erysipelotrichaceae</taxon>
        <taxon>Erysipelothrix</taxon>
    </lineage>
</organism>
<dbReference type="RefSeq" id="WP_254006484.1">
    <property type="nucleotide sequence ID" value="NZ_OW659477.1"/>
</dbReference>
<feature type="domain" description="ACT" evidence="2">
    <location>
        <begin position="4"/>
        <end position="82"/>
    </location>
</feature>
<evidence type="ECO:0000313" key="3">
    <source>
        <dbReference type="EMBL" id="CAH2762469.1"/>
    </source>
</evidence>
<dbReference type="SUPFAM" id="SSF55021">
    <property type="entry name" value="ACT-like"/>
    <property type="match status" value="1"/>
</dbReference>
<dbReference type="CDD" id="cd04872">
    <property type="entry name" value="ACT_1ZPV"/>
    <property type="match status" value="1"/>
</dbReference>
<proteinExistence type="inferred from homology"/>
<dbReference type="InterPro" id="IPR002912">
    <property type="entry name" value="ACT_dom"/>
</dbReference>
<dbReference type="AlphaFoldDB" id="A0AAU9VKG9"/>
<evidence type="ECO:0000313" key="4">
    <source>
        <dbReference type="EMBL" id="CAH2762496.1"/>
    </source>
</evidence>
<dbReference type="EMBL" id="OW659477">
    <property type="protein sequence ID" value="CAH2762496.1"/>
    <property type="molecule type" value="Genomic_DNA"/>
</dbReference>
<dbReference type="Pfam" id="PF13740">
    <property type="entry name" value="ACT_6"/>
    <property type="match status" value="1"/>
</dbReference>
<dbReference type="Gene3D" id="3.30.70.260">
    <property type="match status" value="1"/>
</dbReference>
<dbReference type="PROSITE" id="PS51671">
    <property type="entry name" value="ACT"/>
    <property type="match status" value="1"/>
</dbReference>
<evidence type="ECO:0000256" key="1">
    <source>
        <dbReference type="HAMAP-Rule" id="MF_01054"/>
    </source>
</evidence>
<evidence type="ECO:0000313" key="6">
    <source>
        <dbReference type="Proteomes" id="UP001154111"/>
    </source>
</evidence>
<dbReference type="Proteomes" id="UP001154095">
    <property type="component" value="Chromosome"/>
</dbReference>
<sequence>MKAIITVVGRDNVGIISGVCQYLATEQVNVLDINQTIVDAYFNMLMIVDLSQCLKPFDEVSNQLQVVASKLGVVITMQREDIFSSMHRI</sequence>
<comment type="similarity">
    <text evidence="1">Belongs to the UPF0237 family.</text>
</comment>
<dbReference type="InterPro" id="IPR022986">
    <property type="entry name" value="UPF0237_ACT"/>
</dbReference>
<dbReference type="Proteomes" id="UP001154111">
    <property type="component" value="Chromosome"/>
</dbReference>
<dbReference type="InterPro" id="IPR045865">
    <property type="entry name" value="ACT-like_dom_sf"/>
</dbReference>
<dbReference type="HAMAP" id="MF_01054">
    <property type="entry name" value="UPF0237"/>
    <property type="match status" value="1"/>
</dbReference>
<evidence type="ECO:0000259" key="2">
    <source>
        <dbReference type="PROSITE" id="PS51671"/>
    </source>
</evidence>
<protein>
    <recommendedName>
        <fullName evidence="1">UPF0237 protein ERYAMS2_01233</fullName>
    </recommendedName>
</protein>